<evidence type="ECO:0000313" key="10">
    <source>
        <dbReference type="Proteomes" id="UP000447434"/>
    </source>
</evidence>
<proteinExistence type="inferred from homology"/>
<evidence type="ECO:0000256" key="4">
    <source>
        <dbReference type="ARBA" id="ARBA00010858"/>
    </source>
</evidence>
<keyword evidence="8" id="KW-0472">Membrane</keyword>
<evidence type="ECO:0000313" key="9">
    <source>
        <dbReference type="EMBL" id="KAE9595241.1"/>
    </source>
</evidence>
<keyword evidence="7" id="KW-1133">Transmembrane helix</keyword>
<evidence type="ECO:0000256" key="2">
    <source>
        <dbReference type="ARBA" id="ARBA00004141"/>
    </source>
</evidence>
<sequence>MLKNLTNGVNSAVHSSIDSISQITKTPSTVLSETSKTLSSNPILGASKIVSETLKDTTSKIISSPEKLITDASKVVSDTLTDASKVVSHTPTDALKVVSNPLLEVPSVFSSLASNITSSTIDLIPKPSKILSPLTNTLDSLIDITNSATLIKTLGSALNPTLLLTPFTSLSSLLPSFLQNFISILSKELGLLITPLWNFLRRFLLLGLILLIVLIGLVIILMPLIIITSPIWVPISTFLFLIIAPFLSIFGFGIFVVCTLSWAYSYYKKHN</sequence>
<comment type="function">
    <text evidence="1">May have a structural role to stabilize the lipid body during desiccation of the seed by preventing coalescence of the oil. Probably interacts with both lipid and phospholipid moieties of lipid bodies. May also provide recognition signals for specific lipase anchorage in lipolysis during seedling growth.</text>
</comment>
<dbReference type="InterPro" id="IPR000136">
    <property type="entry name" value="Oleosin"/>
</dbReference>
<dbReference type="GO" id="GO:0016020">
    <property type="term" value="C:membrane"/>
    <property type="evidence" value="ECO:0007669"/>
    <property type="project" value="UniProtKB-SubCell"/>
</dbReference>
<comment type="subcellular location">
    <subcellularLocation>
        <location evidence="3">Lipid droplet</location>
    </subcellularLocation>
    <subcellularLocation>
        <location evidence="2">Membrane</location>
        <topology evidence="2">Multi-pass membrane protein</topology>
    </subcellularLocation>
</comment>
<gene>
    <name evidence="9" type="ORF">Lalb_Chr17g0336611</name>
</gene>
<dbReference type="GO" id="GO:0009791">
    <property type="term" value="P:post-embryonic development"/>
    <property type="evidence" value="ECO:0007669"/>
    <property type="project" value="UniProtKB-ARBA"/>
</dbReference>
<dbReference type="Pfam" id="PF01277">
    <property type="entry name" value="Oleosin"/>
    <property type="match status" value="1"/>
</dbReference>
<keyword evidence="6" id="KW-0812">Transmembrane</keyword>
<evidence type="ECO:0000256" key="6">
    <source>
        <dbReference type="ARBA" id="ARBA00022692"/>
    </source>
</evidence>
<evidence type="ECO:0000256" key="8">
    <source>
        <dbReference type="ARBA" id="ARBA00023136"/>
    </source>
</evidence>
<comment type="similarity">
    <text evidence="4">Belongs to the oleosin family.</text>
</comment>
<dbReference type="Proteomes" id="UP000447434">
    <property type="component" value="Chromosome 17"/>
</dbReference>
<evidence type="ECO:0000256" key="3">
    <source>
        <dbReference type="ARBA" id="ARBA00004502"/>
    </source>
</evidence>
<comment type="caution">
    <text evidence="9">The sequence shown here is derived from an EMBL/GenBank/DDBJ whole genome shotgun (WGS) entry which is preliminary data.</text>
</comment>
<accession>A0A6A4P1F3</accession>
<keyword evidence="5" id="KW-0551">Lipid droplet</keyword>
<organism evidence="9 10">
    <name type="scientific">Lupinus albus</name>
    <name type="common">White lupine</name>
    <name type="synonym">Lupinus termis</name>
    <dbReference type="NCBI Taxonomy" id="3870"/>
    <lineage>
        <taxon>Eukaryota</taxon>
        <taxon>Viridiplantae</taxon>
        <taxon>Streptophyta</taxon>
        <taxon>Embryophyta</taxon>
        <taxon>Tracheophyta</taxon>
        <taxon>Spermatophyta</taxon>
        <taxon>Magnoliopsida</taxon>
        <taxon>eudicotyledons</taxon>
        <taxon>Gunneridae</taxon>
        <taxon>Pentapetalae</taxon>
        <taxon>rosids</taxon>
        <taxon>fabids</taxon>
        <taxon>Fabales</taxon>
        <taxon>Fabaceae</taxon>
        <taxon>Papilionoideae</taxon>
        <taxon>50 kb inversion clade</taxon>
        <taxon>genistoids sensu lato</taxon>
        <taxon>core genistoids</taxon>
        <taxon>Genisteae</taxon>
        <taxon>Lupinus</taxon>
    </lineage>
</organism>
<name>A0A6A4P1F3_LUPAL</name>
<dbReference type="OrthoDB" id="2016943at2759"/>
<evidence type="ECO:0000256" key="5">
    <source>
        <dbReference type="ARBA" id="ARBA00022677"/>
    </source>
</evidence>
<dbReference type="GO" id="GO:0012511">
    <property type="term" value="C:monolayer-surrounded lipid storage body"/>
    <property type="evidence" value="ECO:0007669"/>
    <property type="project" value="InterPro"/>
</dbReference>
<evidence type="ECO:0000256" key="7">
    <source>
        <dbReference type="ARBA" id="ARBA00022989"/>
    </source>
</evidence>
<keyword evidence="10" id="KW-1185">Reference proteome</keyword>
<dbReference type="EMBL" id="WOCE01000017">
    <property type="protein sequence ID" value="KAE9595241.1"/>
    <property type="molecule type" value="Genomic_DNA"/>
</dbReference>
<dbReference type="AlphaFoldDB" id="A0A6A4P1F3"/>
<reference evidence="10" key="1">
    <citation type="journal article" date="2020" name="Nat. Commun.">
        <title>Genome sequence of the cluster root forming white lupin.</title>
        <authorList>
            <person name="Hufnagel B."/>
            <person name="Marques A."/>
            <person name="Soriano A."/>
            <person name="Marques L."/>
            <person name="Divol F."/>
            <person name="Doumas P."/>
            <person name="Sallet E."/>
            <person name="Mancinotti D."/>
            <person name="Carrere S."/>
            <person name="Marande W."/>
            <person name="Arribat S."/>
            <person name="Keller J."/>
            <person name="Huneau C."/>
            <person name="Blein T."/>
            <person name="Aime D."/>
            <person name="Laguerre M."/>
            <person name="Taylor J."/>
            <person name="Schubert V."/>
            <person name="Nelson M."/>
            <person name="Geu-Flores F."/>
            <person name="Crespi M."/>
            <person name="Gallardo-Guerrero K."/>
            <person name="Delaux P.-M."/>
            <person name="Salse J."/>
            <person name="Berges H."/>
            <person name="Guyot R."/>
            <person name="Gouzy J."/>
            <person name="Peret B."/>
        </authorList>
    </citation>
    <scope>NUCLEOTIDE SEQUENCE [LARGE SCALE GENOMIC DNA]</scope>
    <source>
        <strain evidence="10">cv. Amiga</strain>
    </source>
</reference>
<dbReference type="GO" id="GO:0048608">
    <property type="term" value="P:reproductive structure development"/>
    <property type="evidence" value="ECO:0007669"/>
    <property type="project" value="UniProtKB-ARBA"/>
</dbReference>
<evidence type="ECO:0000256" key="1">
    <source>
        <dbReference type="ARBA" id="ARBA00002582"/>
    </source>
</evidence>
<protein>
    <submittedName>
        <fullName evidence="9">Putative oleosin</fullName>
    </submittedName>
</protein>